<keyword evidence="1" id="KW-1133">Transmembrane helix</keyword>
<name>A0A151A347_9STAP</name>
<dbReference type="Pfam" id="PF02517">
    <property type="entry name" value="Rce1-like"/>
    <property type="match status" value="1"/>
</dbReference>
<keyword evidence="1" id="KW-0812">Transmembrane</keyword>
<dbReference type="InterPro" id="IPR003675">
    <property type="entry name" value="Rce1/LyrA-like_dom"/>
</dbReference>
<feature type="domain" description="CAAX prenyl protease 2/Lysostaphin resistance protein A-like" evidence="2">
    <location>
        <begin position="123"/>
        <end position="215"/>
    </location>
</feature>
<dbReference type="PANTHER" id="PTHR39430:SF1">
    <property type="entry name" value="PROTEASE"/>
    <property type="match status" value="1"/>
</dbReference>
<sequence>MTITVNILKIIGVSILLFIITVFSQNVGILWHIFNLYTFEYVLHGLTYLFVTLILVRLMVGKVLKKNLSYFRIYPFSIYKLCLFLGFLLPAIVLMFYLIFIPGSFTMIDNKSTKNYIEILIETILIGGIVAPIVEEVIFRGILLKYIEERSNIIFATIITSILFSLVHLFNAKLAGIDLYLLIIAGTTAGIMYAVATYKYNSIWASVVLHIFWNLGGLLVITNSKVDYSIFQYVIKNNNVLITGGDYGVDASIISIIGYILVIIVIMFSKKLSN</sequence>
<evidence type="ECO:0000256" key="1">
    <source>
        <dbReference type="SAM" id="Phobius"/>
    </source>
</evidence>
<accession>A0A151A347</accession>
<feature type="transmembrane region" description="Helical" evidence="1">
    <location>
        <begin position="81"/>
        <end position="99"/>
    </location>
</feature>
<dbReference type="EMBL" id="LUGM01000002">
    <property type="protein sequence ID" value="KYH13834.1"/>
    <property type="molecule type" value="Genomic_DNA"/>
</dbReference>
<feature type="transmembrane region" description="Helical" evidence="1">
    <location>
        <begin position="41"/>
        <end position="60"/>
    </location>
</feature>
<keyword evidence="3" id="KW-0645">Protease</keyword>
<proteinExistence type="predicted"/>
<protein>
    <submittedName>
        <fullName evidence="3">CAAX protease</fullName>
    </submittedName>
</protein>
<organism evidence="3 4">
    <name type="scientific">Staphylococcus kloosii</name>
    <dbReference type="NCBI Taxonomy" id="29384"/>
    <lineage>
        <taxon>Bacteria</taxon>
        <taxon>Bacillati</taxon>
        <taxon>Bacillota</taxon>
        <taxon>Bacilli</taxon>
        <taxon>Bacillales</taxon>
        <taxon>Staphylococcaceae</taxon>
        <taxon>Staphylococcus</taxon>
    </lineage>
</organism>
<evidence type="ECO:0000259" key="2">
    <source>
        <dbReference type="Pfam" id="PF02517"/>
    </source>
</evidence>
<keyword evidence="3" id="KW-0378">Hydrolase</keyword>
<evidence type="ECO:0000313" key="3">
    <source>
        <dbReference type="EMBL" id="KYH13834.1"/>
    </source>
</evidence>
<gene>
    <name evidence="3" type="ORF">A0131_03310</name>
</gene>
<dbReference type="GO" id="GO:0080120">
    <property type="term" value="P:CAAX-box protein maturation"/>
    <property type="evidence" value="ECO:0007669"/>
    <property type="project" value="UniProtKB-ARBA"/>
</dbReference>
<feature type="transmembrane region" description="Helical" evidence="1">
    <location>
        <begin position="177"/>
        <end position="196"/>
    </location>
</feature>
<feature type="transmembrane region" description="Helical" evidence="1">
    <location>
        <begin position="247"/>
        <end position="268"/>
    </location>
</feature>
<keyword evidence="1" id="KW-0472">Membrane</keyword>
<evidence type="ECO:0000313" key="4">
    <source>
        <dbReference type="Proteomes" id="UP000075418"/>
    </source>
</evidence>
<feature type="transmembrane region" description="Helical" evidence="1">
    <location>
        <begin position="7"/>
        <end position="29"/>
    </location>
</feature>
<dbReference type="RefSeq" id="WP_061854064.1">
    <property type="nucleotide sequence ID" value="NZ_LUGM01000002.1"/>
</dbReference>
<dbReference type="GO" id="GO:0004175">
    <property type="term" value="F:endopeptidase activity"/>
    <property type="evidence" value="ECO:0007669"/>
    <property type="project" value="UniProtKB-ARBA"/>
</dbReference>
<reference evidence="3 4" key="1">
    <citation type="submission" date="2016-02" db="EMBL/GenBank/DDBJ databases">
        <title>Draft genome sequence of hydrocarbon degrading Staphylococcus saprophyticus Strain CNV2, isolated from crude-oil contaminated soil from Noonmati Oil Refinery, Guwahati, Assam, India.</title>
        <authorList>
            <person name="Mukherjee A."/>
            <person name="Chettri B."/>
            <person name="Langpoklakpam J."/>
            <person name="Singh A.K."/>
            <person name="Chattopadhyay D.J."/>
        </authorList>
    </citation>
    <scope>NUCLEOTIDE SEQUENCE [LARGE SCALE GENOMIC DNA]</scope>
    <source>
        <strain evidence="3 4">CNV2</strain>
    </source>
</reference>
<dbReference type="AlphaFoldDB" id="A0A151A347"/>
<dbReference type="GO" id="GO:0006508">
    <property type="term" value="P:proteolysis"/>
    <property type="evidence" value="ECO:0007669"/>
    <property type="project" value="UniProtKB-KW"/>
</dbReference>
<feature type="transmembrane region" description="Helical" evidence="1">
    <location>
        <begin position="151"/>
        <end position="171"/>
    </location>
</feature>
<feature type="transmembrane region" description="Helical" evidence="1">
    <location>
        <begin position="119"/>
        <end position="139"/>
    </location>
</feature>
<comment type="caution">
    <text evidence="3">The sequence shown here is derived from an EMBL/GenBank/DDBJ whole genome shotgun (WGS) entry which is preliminary data.</text>
</comment>
<dbReference type="PANTHER" id="PTHR39430">
    <property type="entry name" value="MEMBRANE-ASSOCIATED PROTEASE-RELATED"/>
    <property type="match status" value="1"/>
</dbReference>
<feature type="transmembrane region" description="Helical" evidence="1">
    <location>
        <begin position="203"/>
        <end position="221"/>
    </location>
</feature>
<dbReference type="Proteomes" id="UP000075418">
    <property type="component" value="Unassembled WGS sequence"/>
</dbReference>